<feature type="region of interest" description="Disordered" evidence="5">
    <location>
        <begin position="1435"/>
        <end position="1461"/>
    </location>
</feature>
<feature type="compositionally biased region" description="Polar residues" evidence="5">
    <location>
        <begin position="769"/>
        <end position="785"/>
    </location>
</feature>
<feature type="domain" description="Nucleoporin Nup159/Nup146 N-terminal" evidence="6">
    <location>
        <begin position="57"/>
        <end position="426"/>
    </location>
</feature>
<feature type="compositionally biased region" description="Low complexity" evidence="5">
    <location>
        <begin position="882"/>
        <end position="893"/>
    </location>
</feature>
<feature type="compositionally biased region" description="Polar residues" evidence="5">
    <location>
        <begin position="896"/>
        <end position="906"/>
    </location>
</feature>
<proteinExistence type="predicted"/>
<dbReference type="Proteomes" id="UP000722485">
    <property type="component" value="Unassembled WGS sequence"/>
</dbReference>
<feature type="compositionally biased region" description="Low complexity" evidence="5">
    <location>
        <begin position="747"/>
        <end position="764"/>
    </location>
</feature>
<feature type="region of interest" description="Disordered" evidence="5">
    <location>
        <begin position="622"/>
        <end position="1120"/>
    </location>
</feature>
<dbReference type="GO" id="GO:0005643">
    <property type="term" value="C:nuclear pore"/>
    <property type="evidence" value="ECO:0007669"/>
    <property type="project" value="TreeGrafter"/>
</dbReference>
<comment type="caution">
    <text evidence="7">The sequence shown here is derived from an EMBL/GenBank/DDBJ whole genome shotgun (WGS) entry which is preliminary data.</text>
</comment>
<dbReference type="OrthoDB" id="248320at2759"/>
<keyword evidence="2" id="KW-0813">Transport</keyword>
<evidence type="ECO:0000313" key="8">
    <source>
        <dbReference type="Proteomes" id="UP000722485"/>
    </source>
</evidence>
<dbReference type="InterPro" id="IPR015943">
    <property type="entry name" value="WD40/YVTN_repeat-like_dom_sf"/>
</dbReference>
<dbReference type="InterPro" id="IPR026054">
    <property type="entry name" value="Nucleoporin"/>
</dbReference>
<gene>
    <name evidence="7" type="ORF">G7Z17_g2183</name>
</gene>
<dbReference type="InterPro" id="IPR039462">
    <property type="entry name" value="Nup159/Nup146_N"/>
</dbReference>
<dbReference type="EMBL" id="JAANBB010000021">
    <property type="protein sequence ID" value="KAF7555406.1"/>
    <property type="molecule type" value="Genomic_DNA"/>
</dbReference>
<dbReference type="PANTHER" id="PTHR23193">
    <property type="entry name" value="NUCLEAR PORE COMPLEX PROTEIN NUP"/>
    <property type="match status" value="1"/>
</dbReference>
<dbReference type="PANTHER" id="PTHR23193:SF23">
    <property type="entry name" value="NUCLEAR PORE COMPLEX PROTEIN NUP153"/>
    <property type="match status" value="1"/>
</dbReference>
<sequence length="1529" mass="160153">MAFSFGNSGNAMLGSAAGAGGLNTGPDLETIQTEALGFLSIAGDAKVRLTSPWPSLPSSTASLLSIASRKGLVAAAGPDQVILATTESVRKAFEAAKNGDSDIRGFEPQLKIPMPMRVSQLYFTADENYLILSAESGGGLAVYEVQSLLQNSTNSAFELSTNGETLRALIPNPAPEKAELCAIVTNNGNLHMANLKEKQISNPLKTQVSCVSWSAKGKQLCAGLADGTVYQMTPEGEGKADIPKPPNMGDCHVSSITWLENNLWLSIHTSNNESQPTSTYHIITRQQPASFTFQKLTDPVEPFDSEKTPHHSILRLRDFKPAIQDLLIVCSTASTDMGILSRSNTPLATDRPAESITGVFTTTEFLDDTRRPTLPMADMDESTAVGVALDLSSKEKVYKPIPSDVELEESPGPLPGFWALTHQGILCSWWVVYNDSIKQGATYSGLTAVDGSGSTSVQTPASAAPAATSASPFSNPGASAFGSSATTSTAFGASSQLGQKASLWGSTGTSAAAPSTGGATFGSSTFGSPSSAAPAFGKPSAIGFGQSSQIGPKSSPWAAAPSGGAGPASTSTFGQSGFASFAKSDNNQSAFGSAVTSSPSAAPSSGGFAGFASQAGQSAFASVTNNNNNTGSVFGSANKSSSPFGSSSNADTAFPPRQDKPSSGGLFGSGPFKLESTFKPDPSAKDDIAKPAAPSGSSLFGNAFGSALTDTANKPTVSTPTTATKDEEMDATEETPQAKSKSSSLFPAHSSPESTTPTSTPAPSKFAGFSTTPASTTSVFGQPSNFGTSGGGGLFGGSKIDTPKSSGGLFGSQQGTPKASGGLFAQTPKQSTYTGIFGQKSEMPKPAEDKSQGIGAPEIKLVEEVPLPPDATSRSAYPIGDSSSSSATSSAPSQPFGASTVFSNPDSAPLPPDFLSTPKAAKPDAPLPPDFTKPSQATDAPLPPDFVNVSKPTAKSQAEDAPLPPDFVKPSKPAGFDAPLPPDPARSKANDAPLPPDFTVPKTRSQQPSMIPSAPESTDDESDLDEDEDEDEDDDGSEGSGIDVAKDLSPSTSGLTPTPGFTPQSSFGGIGGITPASIRQGQEAARPLFGEISRNAPMFPRPTATSPRSPSPVRGAVPNRVIRSDATRSVSAPGMASQILGPKKSPYGASIVSREPAAPADDPFMVQHRRMKARQEAEETQPLVDEEDDEVQKILASDIEGTLTLHEFIAHSNVAPPAKESVPSQVEAVYRDINSMIDTLGLNSRTVTSFIKGNTENSKQGGRTKDDLEISDDWVLCEIDELGEVLDSELYPDLKDGRVRDLDDKLEACQELSREMHRLRAKQEDLKHILTVRTDPDQADVTRSLPLSAEQATQQNELRREFARFSKLLAEAEEALTLLKTRIVSVSSASGKGKGNVPTVEAVFRTITKMTSMVEKRSGDIDMLENQLRKVHIGTTSREGSPMTPQGRRSVMFSPDSTPVRNPRHSFAGSISLGASVRATPPRKKLSGFSREEKGDLMEKRTRRQAVLQKLKGSVEKKGVNVWTMEDVE</sequence>
<keyword evidence="4" id="KW-0175">Coiled coil</keyword>
<dbReference type="Pfam" id="PF16755">
    <property type="entry name" value="Beta-prop_NUP159_NUP214"/>
    <property type="match status" value="1"/>
</dbReference>
<feature type="compositionally biased region" description="Low complexity" evidence="5">
    <location>
        <begin position="1101"/>
        <end position="1112"/>
    </location>
</feature>
<feature type="region of interest" description="Disordered" evidence="5">
    <location>
        <begin position="537"/>
        <end position="571"/>
    </location>
</feature>
<organism evidence="7 8">
    <name type="scientific">Cylindrodendrum hubeiense</name>
    <dbReference type="NCBI Taxonomy" id="595255"/>
    <lineage>
        <taxon>Eukaryota</taxon>
        <taxon>Fungi</taxon>
        <taxon>Dikarya</taxon>
        <taxon>Ascomycota</taxon>
        <taxon>Pezizomycotina</taxon>
        <taxon>Sordariomycetes</taxon>
        <taxon>Hypocreomycetidae</taxon>
        <taxon>Hypocreales</taxon>
        <taxon>Nectriaceae</taxon>
        <taxon>Cylindrodendrum</taxon>
    </lineage>
</organism>
<evidence type="ECO:0000256" key="2">
    <source>
        <dbReference type="ARBA" id="ARBA00022448"/>
    </source>
</evidence>
<feature type="compositionally biased region" description="Basic and acidic residues" evidence="5">
    <location>
        <begin position="842"/>
        <end position="851"/>
    </location>
</feature>
<dbReference type="FunFam" id="2.130.10.10:FF:000645">
    <property type="entry name" value="Putative nuclear pore complex subunit Nup159"/>
    <property type="match status" value="1"/>
</dbReference>
<feature type="compositionally biased region" description="Low complexity" evidence="5">
    <location>
        <begin position="661"/>
        <end position="674"/>
    </location>
</feature>
<dbReference type="GO" id="GO:0006405">
    <property type="term" value="P:RNA export from nucleus"/>
    <property type="evidence" value="ECO:0007669"/>
    <property type="project" value="TreeGrafter"/>
</dbReference>
<feature type="compositionally biased region" description="Low complexity" evidence="5">
    <location>
        <begin position="551"/>
        <end position="562"/>
    </location>
</feature>
<evidence type="ECO:0000256" key="3">
    <source>
        <dbReference type="ARBA" id="ARBA00023242"/>
    </source>
</evidence>
<feature type="coiled-coil region" evidence="4">
    <location>
        <begin position="1302"/>
        <end position="1329"/>
    </location>
</feature>
<feature type="compositionally biased region" description="Low complexity" evidence="5">
    <location>
        <begin position="622"/>
        <end position="648"/>
    </location>
</feature>
<evidence type="ECO:0000256" key="5">
    <source>
        <dbReference type="SAM" id="MobiDB-lite"/>
    </source>
</evidence>
<evidence type="ECO:0000259" key="6">
    <source>
        <dbReference type="Pfam" id="PF16755"/>
    </source>
</evidence>
<evidence type="ECO:0000256" key="4">
    <source>
        <dbReference type="SAM" id="Coils"/>
    </source>
</evidence>
<dbReference type="GO" id="GO:0006606">
    <property type="term" value="P:protein import into nucleus"/>
    <property type="evidence" value="ECO:0007669"/>
    <property type="project" value="TreeGrafter"/>
</dbReference>
<accession>A0A9P5HH18</accession>
<dbReference type="Gene3D" id="2.130.10.10">
    <property type="entry name" value="YVTN repeat-like/Quinoprotein amine dehydrogenase"/>
    <property type="match status" value="1"/>
</dbReference>
<feature type="compositionally biased region" description="Basic and acidic residues" evidence="5">
    <location>
        <begin position="1490"/>
        <end position="1500"/>
    </location>
</feature>
<keyword evidence="3" id="KW-0539">Nucleus</keyword>
<protein>
    <recommendedName>
        <fullName evidence="6">Nucleoporin Nup159/Nup146 N-terminal domain-containing protein</fullName>
    </recommendedName>
</protein>
<feature type="compositionally biased region" description="Polar residues" evidence="5">
    <location>
        <begin position="1049"/>
        <end position="1067"/>
    </location>
</feature>
<feature type="compositionally biased region" description="Basic and acidic residues" evidence="5">
    <location>
        <begin position="676"/>
        <end position="689"/>
    </location>
</feature>
<feature type="compositionally biased region" description="Polar residues" evidence="5">
    <location>
        <begin position="734"/>
        <end position="745"/>
    </location>
</feature>
<dbReference type="SUPFAM" id="SSF117289">
    <property type="entry name" value="Nucleoporin domain"/>
    <property type="match status" value="1"/>
</dbReference>
<reference evidence="7" key="1">
    <citation type="submission" date="2020-03" db="EMBL/GenBank/DDBJ databases">
        <title>Draft Genome Sequence of Cylindrodendrum hubeiense.</title>
        <authorList>
            <person name="Buettner E."/>
            <person name="Kellner H."/>
        </authorList>
    </citation>
    <scope>NUCLEOTIDE SEQUENCE</scope>
    <source>
        <strain evidence="7">IHI 201604</strain>
    </source>
</reference>
<keyword evidence="8" id="KW-1185">Reference proteome</keyword>
<feature type="compositionally biased region" description="Polar residues" evidence="5">
    <location>
        <begin position="708"/>
        <end position="723"/>
    </location>
</feature>
<name>A0A9P5HH18_9HYPO</name>
<feature type="region of interest" description="Disordered" evidence="5">
    <location>
        <begin position="1480"/>
        <end position="1502"/>
    </location>
</feature>
<dbReference type="GO" id="GO:0008139">
    <property type="term" value="F:nuclear localization sequence binding"/>
    <property type="evidence" value="ECO:0007669"/>
    <property type="project" value="TreeGrafter"/>
</dbReference>
<evidence type="ECO:0000313" key="7">
    <source>
        <dbReference type="EMBL" id="KAF7555406.1"/>
    </source>
</evidence>
<comment type="subcellular location">
    <subcellularLocation>
        <location evidence="1">Nucleus</location>
    </subcellularLocation>
</comment>
<dbReference type="GO" id="GO:0017056">
    <property type="term" value="F:structural constituent of nuclear pore"/>
    <property type="evidence" value="ECO:0007669"/>
    <property type="project" value="TreeGrafter"/>
</dbReference>
<feature type="compositionally biased region" description="Acidic residues" evidence="5">
    <location>
        <begin position="1017"/>
        <end position="1037"/>
    </location>
</feature>
<evidence type="ECO:0000256" key="1">
    <source>
        <dbReference type="ARBA" id="ARBA00004123"/>
    </source>
</evidence>